<reference evidence="2 3" key="1">
    <citation type="journal article" date="2022" name="Int. J. Syst. Evol. Microbiol.">
        <title>Noviherbaspirillum aridicola sp. nov., isolated from an arid soil in Pakistan.</title>
        <authorList>
            <person name="Khan I.U."/>
            <person name="Saqib M."/>
            <person name="Amin A."/>
            <person name="Hussain F."/>
            <person name="Li L."/>
            <person name="Liu Y.H."/>
            <person name="Fang B.Z."/>
            <person name="Ahmed I."/>
            <person name="Li W.J."/>
        </authorList>
    </citation>
    <scope>NUCLEOTIDE SEQUENCE [LARGE SCALE GENOMIC DNA]</scope>
    <source>
        <strain evidence="2 3">NCCP-691</strain>
    </source>
</reference>
<sequence>MAPDERSVPLAELPPPAPALPEVGQSALPAPAWPAPPFPVRSGGQLVAPLLPVAPALPDEEAPLAPDPDDDEPDPVRPGSTELPEPMVPALMPDVLLVGVCANAEVASASAVAAVSAASVVLMIIPPVEKPMTMTRLCKKRAVRGRRDRSGERS</sequence>
<accession>A0ABQ4Q055</accession>
<feature type="region of interest" description="Disordered" evidence="1">
    <location>
        <begin position="52"/>
        <end position="87"/>
    </location>
</feature>
<gene>
    <name evidence="2" type="ORF">NCCP691_04200</name>
</gene>
<dbReference type="Proteomes" id="UP000887222">
    <property type="component" value="Unassembled WGS sequence"/>
</dbReference>
<proteinExistence type="predicted"/>
<comment type="caution">
    <text evidence="2">The sequence shown here is derived from an EMBL/GenBank/DDBJ whole genome shotgun (WGS) entry which is preliminary data.</text>
</comment>
<evidence type="ECO:0000313" key="3">
    <source>
        <dbReference type="Proteomes" id="UP000887222"/>
    </source>
</evidence>
<protein>
    <submittedName>
        <fullName evidence="2">Uncharacterized protein</fullName>
    </submittedName>
</protein>
<dbReference type="EMBL" id="BPMK01000002">
    <property type="protein sequence ID" value="GIZ50406.1"/>
    <property type="molecule type" value="Genomic_DNA"/>
</dbReference>
<feature type="compositionally biased region" description="Acidic residues" evidence="1">
    <location>
        <begin position="58"/>
        <end position="73"/>
    </location>
</feature>
<evidence type="ECO:0000256" key="1">
    <source>
        <dbReference type="SAM" id="MobiDB-lite"/>
    </source>
</evidence>
<name>A0ABQ4Q055_9BURK</name>
<feature type="region of interest" description="Disordered" evidence="1">
    <location>
        <begin position="1"/>
        <end position="35"/>
    </location>
</feature>
<keyword evidence="3" id="KW-1185">Reference proteome</keyword>
<organism evidence="2 3">
    <name type="scientific">Noviherbaspirillum aridicola</name>
    <dbReference type="NCBI Taxonomy" id="2849687"/>
    <lineage>
        <taxon>Bacteria</taxon>
        <taxon>Pseudomonadati</taxon>
        <taxon>Pseudomonadota</taxon>
        <taxon>Betaproteobacteria</taxon>
        <taxon>Burkholderiales</taxon>
        <taxon>Oxalobacteraceae</taxon>
        <taxon>Noviherbaspirillum</taxon>
    </lineage>
</organism>
<evidence type="ECO:0000313" key="2">
    <source>
        <dbReference type="EMBL" id="GIZ50406.1"/>
    </source>
</evidence>